<feature type="modified residue" description="4-aspartylphosphate" evidence="7">
    <location>
        <position position="57"/>
    </location>
</feature>
<dbReference type="GO" id="GO:0000156">
    <property type="term" value="F:phosphorelay response regulator activity"/>
    <property type="evidence" value="ECO:0007669"/>
    <property type="project" value="TreeGrafter"/>
</dbReference>
<dbReference type="PROSITE" id="PS51755">
    <property type="entry name" value="OMPR_PHOB"/>
    <property type="match status" value="1"/>
</dbReference>
<feature type="DNA-binding region" description="OmpR/PhoB-type" evidence="8">
    <location>
        <begin position="129"/>
        <end position="222"/>
    </location>
</feature>
<evidence type="ECO:0000256" key="4">
    <source>
        <dbReference type="ARBA" id="ARBA00023015"/>
    </source>
</evidence>
<keyword evidence="4" id="KW-0805">Transcription regulation</keyword>
<evidence type="ECO:0000256" key="8">
    <source>
        <dbReference type="PROSITE-ProRule" id="PRU01091"/>
    </source>
</evidence>
<keyword evidence="12" id="KW-1185">Reference proteome</keyword>
<evidence type="ECO:0000256" key="7">
    <source>
        <dbReference type="PROSITE-ProRule" id="PRU00169"/>
    </source>
</evidence>
<comment type="subcellular location">
    <subcellularLocation>
        <location evidence="1">Cytoplasm</location>
    </subcellularLocation>
</comment>
<evidence type="ECO:0000313" key="12">
    <source>
        <dbReference type="Proteomes" id="UP000248764"/>
    </source>
</evidence>
<dbReference type="InterPro" id="IPR011006">
    <property type="entry name" value="CheY-like_superfamily"/>
</dbReference>
<dbReference type="GO" id="GO:0005829">
    <property type="term" value="C:cytosol"/>
    <property type="evidence" value="ECO:0007669"/>
    <property type="project" value="TreeGrafter"/>
</dbReference>
<dbReference type="InterPro" id="IPR039420">
    <property type="entry name" value="WalR-like"/>
</dbReference>
<gene>
    <name evidence="11" type="ORF">C1I92_20970</name>
</gene>
<organism evidence="11 12">
    <name type="scientific">Jiangella anatolica</name>
    <dbReference type="NCBI Taxonomy" id="2670374"/>
    <lineage>
        <taxon>Bacteria</taxon>
        <taxon>Bacillati</taxon>
        <taxon>Actinomycetota</taxon>
        <taxon>Actinomycetes</taxon>
        <taxon>Jiangellales</taxon>
        <taxon>Jiangellaceae</taxon>
        <taxon>Jiangella</taxon>
    </lineage>
</organism>
<evidence type="ECO:0000256" key="2">
    <source>
        <dbReference type="ARBA" id="ARBA00022553"/>
    </source>
</evidence>
<sequence length="223" mass="24637">MTGDQDRALLLVEDDAKLAALLDRLFTGEGYAVDVARDGQSGLHHALTRTYAVMVIDRGLPAIEGVDLVRRLRARGVATPILVLTARGTTEDRVEGLDAGAEDYVVKPFEIDELLARLRALLRRHTDTSARLDLGERYLDVAARRVLGGGAAPIELSGRENELLQLFAAHPSQVFTRDELRRQVFQDADSPGAVDTYVYYLRRKLGRDVIRTIHGLGYRMGSA</sequence>
<dbReference type="SMART" id="SM00448">
    <property type="entry name" value="REC"/>
    <property type="match status" value="1"/>
</dbReference>
<dbReference type="GO" id="GO:0006355">
    <property type="term" value="P:regulation of DNA-templated transcription"/>
    <property type="evidence" value="ECO:0007669"/>
    <property type="project" value="InterPro"/>
</dbReference>
<evidence type="ECO:0000256" key="3">
    <source>
        <dbReference type="ARBA" id="ARBA00023012"/>
    </source>
</evidence>
<dbReference type="PANTHER" id="PTHR48111:SF22">
    <property type="entry name" value="REGULATOR OF RPOS"/>
    <property type="match status" value="1"/>
</dbReference>
<dbReference type="Pfam" id="PF00486">
    <property type="entry name" value="Trans_reg_C"/>
    <property type="match status" value="1"/>
</dbReference>
<dbReference type="GO" id="GO:0000976">
    <property type="term" value="F:transcription cis-regulatory region binding"/>
    <property type="evidence" value="ECO:0007669"/>
    <property type="project" value="TreeGrafter"/>
</dbReference>
<dbReference type="RefSeq" id="WP_111256600.1">
    <property type="nucleotide sequence ID" value="NZ_POTW01000057.1"/>
</dbReference>
<reference evidence="11 12" key="1">
    <citation type="submission" date="2018-01" db="EMBL/GenBank/DDBJ databases">
        <title>Draft genome sequence of Jiangella sp. GTF31.</title>
        <authorList>
            <person name="Sahin N."/>
            <person name="Ay H."/>
            <person name="Saygin H."/>
        </authorList>
    </citation>
    <scope>NUCLEOTIDE SEQUENCE [LARGE SCALE GENOMIC DNA]</scope>
    <source>
        <strain evidence="11 12">GTF31</strain>
    </source>
</reference>
<keyword evidence="3" id="KW-0902">Two-component regulatory system</keyword>
<protein>
    <submittedName>
        <fullName evidence="11">Two-component system response regulator</fullName>
    </submittedName>
</protein>
<keyword evidence="2 7" id="KW-0597">Phosphoprotein</keyword>
<name>A0A2W2BMH5_9ACTN</name>
<dbReference type="Gene3D" id="1.10.10.10">
    <property type="entry name" value="Winged helix-like DNA-binding domain superfamily/Winged helix DNA-binding domain"/>
    <property type="match status" value="1"/>
</dbReference>
<dbReference type="Pfam" id="PF00072">
    <property type="entry name" value="Response_reg"/>
    <property type="match status" value="1"/>
</dbReference>
<dbReference type="SUPFAM" id="SSF52172">
    <property type="entry name" value="CheY-like"/>
    <property type="match status" value="1"/>
</dbReference>
<evidence type="ECO:0000259" key="9">
    <source>
        <dbReference type="PROSITE" id="PS50110"/>
    </source>
</evidence>
<dbReference type="InterPro" id="IPR001789">
    <property type="entry name" value="Sig_transdc_resp-reg_receiver"/>
</dbReference>
<dbReference type="SMART" id="SM00862">
    <property type="entry name" value="Trans_reg_C"/>
    <property type="match status" value="1"/>
</dbReference>
<keyword evidence="6" id="KW-0804">Transcription</keyword>
<dbReference type="EMBL" id="POTW01000057">
    <property type="protein sequence ID" value="PZF81488.1"/>
    <property type="molecule type" value="Genomic_DNA"/>
</dbReference>
<dbReference type="Gene3D" id="3.40.50.2300">
    <property type="match status" value="1"/>
</dbReference>
<evidence type="ECO:0000256" key="1">
    <source>
        <dbReference type="ARBA" id="ARBA00004496"/>
    </source>
</evidence>
<evidence type="ECO:0000259" key="10">
    <source>
        <dbReference type="PROSITE" id="PS51755"/>
    </source>
</evidence>
<dbReference type="InterPro" id="IPR036388">
    <property type="entry name" value="WH-like_DNA-bd_sf"/>
</dbReference>
<dbReference type="SUPFAM" id="SSF46894">
    <property type="entry name" value="C-terminal effector domain of the bipartite response regulators"/>
    <property type="match status" value="1"/>
</dbReference>
<feature type="domain" description="Response regulatory" evidence="9">
    <location>
        <begin position="8"/>
        <end position="122"/>
    </location>
</feature>
<comment type="caution">
    <text evidence="11">The sequence shown here is derived from an EMBL/GenBank/DDBJ whole genome shotgun (WGS) entry which is preliminary data.</text>
</comment>
<keyword evidence="5 8" id="KW-0238">DNA-binding</keyword>
<dbReference type="Proteomes" id="UP000248764">
    <property type="component" value="Unassembled WGS sequence"/>
</dbReference>
<feature type="domain" description="OmpR/PhoB-type" evidence="10">
    <location>
        <begin position="129"/>
        <end position="222"/>
    </location>
</feature>
<accession>A0A2W2BMH5</accession>
<dbReference type="InterPro" id="IPR016032">
    <property type="entry name" value="Sig_transdc_resp-reg_C-effctor"/>
</dbReference>
<dbReference type="CDD" id="cd00383">
    <property type="entry name" value="trans_reg_C"/>
    <property type="match status" value="1"/>
</dbReference>
<dbReference type="InterPro" id="IPR001867">
    <property type="entry name" value="OmpR/PhoB-type_DNA-bd"/>
</dbReference>
<evidence type="ECO:0000256" key="6">
    <source>
        <dbReference type="ARBA" id="ARBA00023163"/>
    </source>
</evidence>
<proteinExistence type="predicted"/>
<dbReference type="PANTHER" id="PTHR48111">
    <property type="entry name" value="REGULATOR OF RPOS"/>
    <property type="match status" value="1"/>
</dbReference>
<dbReference type="PROSITE" id="PS50110">
    <property type="entry name" value="RESPONSE_REGULATORY"/>
    <property type="match status" value="1"/>
</dbReference>
<dbReference type="Gene3D" id="6.10.250.690">
    <property type="match status" value="1"/>
</dbReference>
<evidence type="ECO:0000313" key="11">
    <source>
        <dbReference type="EMBL" id="PZF81488.1"/>
    </source>
</evidence>
<dbReference type="AlphaFoldDB" id="A0A2W2BMH5"/>
<evidence type="ECO:0000256" key="5">
    <source>
        <dbReference type="ARBA" id="ARBA00023125"/>
    </source>
</evidence>
<dbReference type="GO" id="GO:0032993">
    <property type="term" value="C:protein-DNA complex"/>
    <property type="evidence" value="ECO:0007669"/>
    <property type="project" value="TreeGrafter"/>
</dbReference>